<evidence type="ECO:0000313" key="2">
    <source>
        <dbReference type="EMBL" id="EGT53745.1"/>
    </source>
</evidence>
<dbReference type="HOGENOM" id="CLU_2040135_0_0_1"/>
<proteinExistence type="predicted"/>
<reference evidence="3" key="1">
    <citation type="submission" date="2011-07" db="EMBL/GenBank/DDBJ databases">
        <authorList>
            <consortium name="Caenorhabditis brenneri Sequencing and Analysis Consortium"/>
            <person name="Wilson R.K."/>
        </authorList>
    </citation>
    <scope>NUCLEOTIDE SEQUENCE [LARGE SCALE GENOMIC DNA]</scope>
    <source>
        <strain evidence="3">PB2801</strain>
    </source>
</reference>
<feature type="signal peptide" evidence="1">
    <location>
        <begin position="1"/>
        <end position="17"/>
    </location>
</feature>
<dbReference type="FunCoup" id="G0PFB6">
    <property type="interactions" value="227"/>
</dbReference>
<dbReference type="SUPFAM" id="SSF57302">
    <property type="entry name" value="Snake toxin-like"/>
    <property type="match status" value="1"/>
</dbReference>
<protein>
    <submittedName>
        <fullName evidence="2">Uncharacterized protein</fullName>
    </submittedName>
</protein>
<keyword evidence="3" id="KW-1185">Reference proteome</keyword>
<dbReference type="InterPro" id="IPR045860">
    <property type="entry name" value="Snake_toxin-like_sf"/>
</dbReference>
<dbReference type="EMBL" id="GL380356">
    <property type="protein sequence ID" value="EGT53745.1"/>
    <property type="molecule type" value="Genomic_DNA"/>
</dbReference>
<name>G0PFB6_CAEBE</name>
<accession>G0PFB6</accession>
<keyword evidence="1" id="KW-0732">Signal</keyword>
<dbReference type="InParanoid" id="G0PFB6"/>
<dbReference type="Proteomes" id="UP000008068">
    <property type="component" value="Unassembled WGS sequence"/>
</dbReference>
<feature type="chain" id="PRO_5003406787" evidence="1">
    <location>
        <begin position="18"/>
        <end position="121"/>
    </location>
</feature>
<gene>
    <name evidence="2" type="ORF">CAEBREN_24394</name>
</gene>
<dbReference type="AlphaFoldDB" id="G0PFB6"/>
<evidence type="ECO:0000313" key="3">
    <source>
        <dbReference type="Proteomes" id="UP000008068"/>
    </source>
</evidence>
<sequence>MRVLFLILALMLMPSAADKLSCFVGVGNTNVVKENFKICTTTYNTSTRSIRYGGLKENSMSSVKGMYQFRVADCTLNVKRSGAARLECWCVEDRCNEPVSPRAFERIINHQSRTSYEGRIS</sequence>
<evidence type="ECO:0000256" key="1">
    <source>
        <dbReference type="SAM" id="SignalP"/>
    </source>
</evidence>
<organism evidence="3">
    <name type="scientific">Caenorhabditis brenneri</name>
    <name type="common">Nematode worm</name>
    <dbReference type="NCBI Taxonomy" id="135651"/>
    <lineage>
        <taxon>Eukaryota</taxon>
        <taxon>Metazoa</taxon>
        <taxon>Ecdysozoa</taxon>
        <taxon>Nematoda</taxon>
        <taxon>Chromadorea</taxon>
        <taxon>Rhabditida</taxon>
        <taxon>Rhabditina</taxon>
        <taxon>Rhabditomorpha</taxon>
        <taxon>Rhabditoidea</taxon>
        <taxon>Rhabditidae</taxon>
        <taxon>Peloderinae</taxon>
        <taxon>Caenorhabditis</taxon>
    </lineage>
</organism>